<dbReference type="eggNOG" id="arCOG00084">
    <property type="taxonomic scope" value="Archaea"/>
</dbReference>
<reference evidence="1 2" key="2">
    <citation type="journal article" date="2009" name="Stand. Genomic Sci.">
        <title>Complete genome sequence of Staphylothermus marinus Stetter and Fiala 1986 type strain F1.</title>
        <authorList>
            <person name="Anderson I.J."/>
            <person name="Sun H."/>
            <person name="Lapidus A."/>
            <person name="Copeland A."/>
            <person name="Glavina Del Rio T."/>
            <person name="Tice H."/>
            <person name="Dalin E."/>
            <person name="Lucas S."/>
            <person name="Barry K."/>
            <person name="Land M."/>
            <person name="Richardson P."/>
            <person name="Huber H."/>
            <person name="Kyrpides N.C."/>
        </authorList>
    </citation>
    <scope>NUCLEOTIDE SEQUENCE [LARGE SCALE GENOMIC DNA]</scope>
    <source>
        <strain evidence="2">ATCC 43588 / DSM 3639 / JCM 9404 / F1</strain>
    </source>
</reference>
<evidence type="ECO:0000313" key="1">
    <source>
        <dbReference type="EMBL" id="ABN70315.1"/>
    </source>
</evidence>
<organism evidence="1 2">
    <name type="scientific">Staphylothermus marinus (strain ATCC 43588 / DSM 3639 / JCM 9404 / F1)</name>
    <dbReference type="NCBI Taxonomy" id="399550"/>
    <lineage>
        <taxon>Archaea</taxon>
        <taxon>Thermoproteota</taxon>
        <taxon>Thermoprotei</taxon>
        <taxon>Desulfurococcales</taxon>
        <taxon>Desulfurococcaceae</taxon>
        <taxon>Staphylothermus</taxon>
    </lineage>
</organism>
<protein>
    <recommendedName>
        <fullName evidence="3">THUMP domain-containing protein</fullName>
    </recommendedName>
</protein>
<gene>
    <name evidence="1" type="ordered locus">Smar_1221</name>
</gene>
<sequence length="151" mass="17485">MKPILLVTCKAGSEKWCEEEIGNVLFIHDPDVKIVRTKYPGLLLVYSNLDPYKAYVYAVSSEYGYVKNIIPVHIHDKFSLENIDKILDIVGVRERIKVKLRIRGKRGLSKILWKHIMDLLKSKNSVHDPRSNMCLYIEIINNDLFIGRAKC</sequence>
<dbReference type="OrthoDB" id="18582at2157"/>
<evidence type="ECO:0000313" key="2">
    <source>
        <dbReference type="Proteomes" id="UP000000254"/>
    </source>
</evidence>
<evidence type="ECO:0008006" key="3">
    <source>
        <dbReference type="Google" id="ProtNLM"/>
    </source>
</evidence>
<dbReference type="EMBL" id="CP000575">
    <property type="protein sequence ID" value="ABN70315.1"/>
    <property type="molecule type" value="Genomic_DNA"/>
</dbReference>
<dbReference type="RefSeq" id="WP_011839506.1">
    <property type="nucleotide sequence ID" value="NC_009033.1"/>
</dbReference>
<dbReference type="KEGG" id="smr:Smar_1221"/>
<proteinExistence type="predicted"/>
<dbReference type="Proteomes" id="UP000000254">
    <property type="component" value="Chromosome"/>
</dbReference>
<dbReference type="STRING" id="399550.Smar_1221"/>
<accession>A3DNV5</accession>
<dbReference type="HOGENOM" id="CLU_1631569_0_0_2"/>
<name>A3DNV5_STAMF</name>
<reference evidence="2" key="1">
    <citation type="journal article" date="2009" name="BMC Genomics">
        <title>The complete genome sequence of Staphylothermus marinus reveals differences in sulfur metabolism among heterotrophic Crenarchaeota.</title>
        <authorList>
            <person name="Anderson I.J."/>
            <person name="Dharmarajan L."/>
            <person name="Rodriguez J."/>
            <person name="Hooper S."/>
            <person name="Porat I."/>
            <person name="Ulrich L.E."/>
            <person name="Elkins J.G."/>
            <person name="Mavromatis K."/>
            <person name="Sun H."/>
            <person name="Land M."/>
            <person name="Lapidus A."/>
            <person name="Lucas S."/>
            <person name="Barry K."/>
            <person name="Huber H."/>
            <person name="Zhulin I.B."/>
            <person name="Whitman W.B."/>
            <person name="Mukhopadhyay B."/>
            <person name="Woese C."/>
            <person name="Bristow J."/>
            <person name="Kyrpides N."/>
        </authorList>
    </citation>
    <scope>NUCLEOTIDE SEQUENCE [LARGE SCALE GENOMIC DNA]</scope>
    <source>
        <strain evidence="2">ATCC 43588 / DSM 3639 / JCM 9404 / F1</strain>
    </source>
</reference>
<dbReference type="GeneID" id="4907821"/>
<dbReference type="AlphaFoldDB" id="A3DNV5"/>
<keyword evidence="2" id="KW-1185">Reference proteome</keyword>